<gene>
    <name evidence="1" type="ORF">B0T10DRAFT_568283</name>
</gene>
<dbReference type="PANTHER" id="PTHR47657:SF7">
    <property type="entry name" value="STEROL REGULATORY ELEMENT-BINDING PROTEIN ECM22"/>
    <property type="match status" value="1"/>
</dbReference>
<evidence type="ECO:0000313" key="2">
    <source>
        <dbReference type="Proteomes" id="UP000777438"/>
    </source>
</evidence>
<reference evidence="1 2" key="1">
    <citation type="journal article" date="2021" name="Nat. Commun.">
        <title>Genetic determinants of endophytism in the Arabidopsis root mycobiome.</title>
        <authorList>
            <person name="Mesny F."/>
            <person name="Miyauchi S."/>
            <person name="Thiergart T."/>
            <person name="Pickel B."/>
            <person name="Atanasova L."/>
            <person name="Karlsson M."/>
            <person name="Huettel B."/>
            <person name="Barry K.W."/>
            <person name="Haridas S."/>
            <person name="Chen C."/>
            <person name="Bauer D."/>
            <person name="Andreopoulos W."/>
            <person name="Pangilinan J."/>
            <person name="LaButti K."/>
            <person name="Riley R."/>
            <person name="Lipzen A."/>
            <person name="Clum A."/>
            <person name="Drula E."/>
            <person name="Henrissat B."/>
            <person name="Kohler A."/>
            <person name="Grigoriev I.V."/>
            <person name="Martin F.M."/>
            <person name="Hacquard S."/>
        </authorList>
    </citation>
    <scope>NUCLEOTIDE SEQUENCE [LARGE SCALE GENOMIC DNA]</scope>
    <source>
        <strain evidence="1 2">MPI-CAGE-CH-0241</strain>
    </source>
</reference>
<dbReference type="InterPro" id="IPR052400">
    <property type="entry name" value="Zn2-C6_fungal_TF"/>
</dbReference>
<name>A0A9P8VTA4_9HYPO</name>
<accession>A0A9P8VTA4</accession>
<protein>
    <submittedName>
        <fullName evidence="1">Uncharacterized protein</fullName>
    </submittedName>
</protein>
<dbReference type="OrthoDB" id="416217at2759"/>
<dbReference type="EMBL" id="JAGPYM010000054">
    <property type="protein sequence ID" value="KAH6871494.1"/>
    <property type="molecule type" value="Genomic_DNA"/>
</dbReference>
<comment type="caution">
    <text evidence="1">The sequence shown here is derived from an EMBL/GenBank/DDBJ whole genome shotgun (WGS) entry which is preliminary data.</text>
</comment>
<organism evidence="1 2">
    <name type="scientific">Thelonectria olida</name>
    <dbReference type="NCBI Taxonomy" id="1576542"/>
    <lineage>
        <taxon>Eukaryota</taxon>
        <taxon>Fungi</taxon>
        <taxon>Dikarya</taxon>
        <taxon>Ascomycota</taxon>
        <taxon>Pezizomycotina</taxon>
        <taxon>Sordariomycetes</taxon>
        <taxon>Hypocreomycetidae</taxon>
        <taxon>Hypocreales</taxon>
        <taxon>Nectriaceae</taxon>
        <taxon>Thelonectria</taxon>
    </lineage>
</organism>
<dbReference type="GO" id="GO:0000981">
    <property type="term" value="F:DNA-binding transcription factor activity, RNA polymerase II-specific"/>
    <property type="evidence" value="ECO:0007669"/>
    <property type="project" value="TreeGrafter"/>
</dbReference>
<dbReference type="PANTHER" id="PTHR47657">
    <property type="entry name" value="STEROL REGULATORY ELEMENT-BINDING PROTEIN ECM22"/>
    <property type="match status" value="1"/>
</dbReference>
<dbReference type="Proteomes" id="UP000777438">
    <property type="component" value="Unassembled WGS sequence"/>
</dbReference>
<keyword evidence="2" id="KW-1185">Reference proteome</keyword>
<dbReference type="AlphaFoldDB" id="A0A9P8VTA4"/>
<sequence length="283" mass="32267">MRVPTITASARPSPRQDLPSTAHKINLQDLELFHVYSTTTYATLSLSTTLRNFWRIAVLGLALNNEYLLDLLLLPTLRYRSIANKWSATLTTLKRCSFGDVPVKEGSFEDWIFLIQGTRQLRDTLGWDASESSLAPLFKFGAERWDLQCPSTSAGVYGSDTVCEIQDRINAQVEDLESIYIYTETINSLRSAVYYSVGLEGTDVFVWLHRCIDGFLPLLERSTQKAQAILEHFCVMVKKAETQWWLQGWANRIMSEVYGRMDEEHRAWICRPAEEIGWVAPSG</sequence>
<proteinExistence type="predicted"/>
<evidence type="ECO:0000313" key="1">
    <source>
        <dbReference type="EMBL" id="KAH6871494.1"/>
    </source>
</evidence>